<evidence type="ECO:0000256" key="1">
    <source>
        <dbReference type="ARBA" id="ARBA00004496"/>
    </source>
</evidence>
<evidence type="ECO:0000256" key="3">
    <source>
        <dbReference type="ARBA" id="ARBA00011531"/>
    </source>
</evidence>
<reference evidence="18" key="1">
    <citation type="submission" date="2019-02" db="EMBL/GenBank/DDBJ databases">
        <title>FDA dAtabase for Regulatory Grade micrObial Sequences (FDA-ARGOS): Supporting development and validation of Infectious Disease Dx tests.</title>
        <authorList>
            <person name="Duncan R."/>
            <person name="Fisher C."/>
            <person name="Tallon L."/>
            <person name="Sadzewicz L."/>
            <person name="Sengamalay N."/>
            <person name="Ott S."/>
            <person name="Godinez A."/>
            <person name="Nagaraj S."/>
            <person name="Vavikolanu K."/>
            <person name="Nadendla S."/>
            <person name="Aluvathingal J."/>
            <person name="Sichtig H."/>
        </authorList>
    </citation>
    <scope>NUCLEOTIDE SEQUENCE [LARGE SCALE GENOMIC DNA]</scope>
    <source>
        <strain evidence="18">FDAARGOS_361</strain>
    </source>
</reference>
<dbReference type="VEuPathDB" id="TriTrypDB:LdBPK_231460.1"/>
<evidence type="ECO:0000313" key="18">
    <source>
        <dbReference type="Proteomes" id="UP000318447"/>
    </source>
</evidence>
<dbReference type="GO" id="GO:0051082">
    <property type="term" value="F:unfolded protein binding"/>
    <property type="evidence" value="ECO:0007669"/>
    <property type="project" value="InterPro"/>
</dbReference>
<dbReference type="InterPro" id="IPR027413">
    <property type="entry name" value="GROEL-like_equatorial_sf"/>
</dbReference>
<dbReference type="InterPro" id="IPR017998">
    <property type="entry name" value="Chaperone_TCP-1"/>
</dbReference>
<dbReference type="NCBIfam" id="NF041083">
    <property type="entry name" value="thermosome_beta"/>
    <property type="match status" value="1"/>
</dbReference>
<evidence type="ECO:0000256" key="15">
    <source>
        <dbReference type="SAM" id="MobiDB-lite"/>
    </source>
</evidence>
<dbReference type="Proteomes" id="UP000318447">
    <property type="component" value="Unassembled WGS sequence"/>
</dbReference>
<keyword evidence="10 13" id="KW-0143">Chaperone</keyword>
<dbReference type="InterPro" id="IPR053374">
    <property type="entry name" value="TCP-1_chaperonin"/>
</dbReference>
<feature type="compositionally biased region" description="Basic and acidic residues" evidence="15">
    <location>
        <begin position="529"/>
        <end position="542"/>
    </location>
</feature>
<dbReference type="SUPFAM" id="SSF52029">
    <property type="entry name" value="GroEL apical domain-like"/>
    <property type="match status" value="1"/>
</dbReference>
<keyword evidence="5" id="KW-0963">Cytoplasm</keyword>
<evidence type="ECO:0000256" key="7">
    <source>
        <dbReference type="ARBA" id="ARBA00022840"/>
    </source>
</evidence>
<dbReference type="SUPFAM" id="SSF48592">
    <property type="entry name" value="GroEL equatorial domain-like"/>
    <property type="match status" value="1"/>
</dbReference>
<gene>
    <name evidence="17" type="ORF">CGC20_17870</name>
    <name evidence="16" type="ORF">CGC21_16995</name>
</gene>
<comment type="function">
    <text evidence="11">Molecular chaperone; assists the folding of proteins upon ATP hydrolysis. Known to play a role, in vitro, in the folding of actin and tubulin.</text>
</comment>
<dbReference type="PANTHER" id="PTHR11353">
    <property type="entry name" value="CHAPERONIN"/>
    <property type="match status" value="1"/>
</dbReference>
<comment type="subunit">
    <text evidence="3">Heterooligomeric complex of about 850 to 900 kDa that forms two stacked rings, 12 to 16 nm in diameter.</text>
</comment>
<evidence type="ECO:0000313" key="19">
    <source>
        <dbReference type="Proteomes" id="UP000318821"/>
    </source>
</evidence>
<comment type="caution">
    <text evidence="17">The sequence shown here is derived from an EMBL/GenBank/DDBJ whole genome shotgun (WGS) entry which is preliminary data.</text>
</comment>
<dbReference type="VEuPathDB" id="TriTrypDB:LDHU3_23.1970"/>
<evidence type="ECO:0000256" key="4">
    <source>
        <dbReference type="ARBA" id="ARBA00017187"/>
    </source>
</evidence>
<dbReference type="PROSITE" id="PS00751">
    <property type="entry name" value="TCP1_2"/>
    <property type="match status" value="1"/>
</dbReference>
<dbReference type="SUPFAM" id="SSF54849">
    <property type="entry name" value="GroEL-intermediate domain like"/>
    <property type="match status" value="1"/>
</dbReference>
<keyword evidence="7 13" id="KW-0067">ATP-binding</keyword>
<dbReference type="Proteomes" id="UP000318821">
    <property type="component" value="Unassembled WGS sequence"/>
</dbReference>
<accession>A0A504XQJ1</accession>
<dbReference type="AlphaFoldDB" id="A0A504XQJ1"/>
<evidence type="ECO:0000256" key="13">
    <source>
        <dbReference type="RuleBase" id="RU004187"/>
    </source>
</evidence>
<dbReference type="Gene3D" id="3.30.260.10">
    <property type="entry name" value="TCP-1-like chaperonin intermediate domain"/>
    <property type="match status" value="1"/>
</dbReference>
<dbReference type="NCBIfam" id="NF041082">
    <property type="entry name" value="thermosome_alpha"/>
    <property type="match status" value="1"/>
</dbReference>
<dbReference type="FunFam" id="1.10.560.10:FF:000085">
    <property type="entry name" value="T-complex protein 1 subunit gamma"/>
    <property type="match status" value="1"/>
</dbReference>
<dbReference type="Pfam" id="PF00118">
    <property type="entry name" value="Cpn60_TCP1"/>
    <property type="match status" value="1"/>
</dbReference>
<dbReference type="InterPro" id="IPR002423">
    <property type="entry name" value="Cpn60/GroEL/TCP-1"/>
</dbReference>
<evidence type="ECO:0000256" key="10">
    <source>
        <dbReference type="ARBA" id="ARBA00023186"/>
    </source>
</evidence>
<protein>
    <recommendedName>
        <fullName evidence="4 14">T-complex protein 1 subunit gamma</fullName>
    </recommendedName>
</protein>
<evidence type="ECO:0000256" key="12">
    <source>
        <dbReference type="ARBA" id="ARBA00025467"/>
    </source>
</evidence>
<dbReference type="GO" id="GO:0005524">
    <property type="term" value="F:ATP binding"/>
    <property type="evidence" value="ECO:0007669"/>
    <property type="project" value="UniProtKB-KW"/>
</dbReference>
<sequence length="665" mass="73113">MNGQQPVIVVNQRVERESGRKAQMSNIEAAKTVASLISSTLGPCAMLKMIIDPMGGTVLTNDGNCILREIDVVHPAAKHMLELARAQDEEVGDGTTSVIILTGEILSLAQPLLERNIHPLKIVKGFTQALSDALAAVEKIATSIDPENKEQLEDVVRACLGTKFNSREEELMCRMAVEATLRVVQVNPITGVKDIDIKRYAKVEKIPGGSITDSVVLDGVMFNKDHIHSKMRRVIESPRILLLDCPLEYKKPETTINVELTKDTDWEALLKQEEDYVRSICNVIISFKPDVVITEKGASDLAAHFLYKAGITCIRRLRKTDNNRIARATGATIVSRVEELTQEHIGKAGLFEIKKIGDEYFTFITGCPGGSACSILLRGASKDTLNEMERNLHDAMCVARNIILEPRIVYGAASCEMSVSSTLMAKAKSIGGVEQAAYQAVAMALEVVPRILTSNCGANVIRVVTDLRARHANPEGWYWGIDGHSGHIVDARTIKVIEPAAVKVQALKTAIEAASMILRVDDIVSGTKLREEKPTAKPKQQDEDPDGAAEPRSAKDATKPAPPVKAKATTSASDKDESNRYASARPAYMSAEREQEVLQMAERMQTKDTSTEVPVASFAYEILKAHPSVRDMGLRERMDFLLKRWNRLSKAQKLDYVNDPLRGLL</sequence>
<dbReference type="PRINTS" id="PR00304">
    <property type="entry name" value="TCOMPLEXTCP1"/>
</dbReference>
<comment type="subcellular location">
    <subcellularLocation>
        <location evidence="1">Cytoplasm</location>
    </subcellularLocation>
</comment>
<dbReference type="InterPro" id="IPR027409">
    <property type="entry name" value="GroEL-like_apical_dom_sf"/>
</dbReference>
<evidence type="ECO:0000256" key="2">
    <source>
        <dbReference type="ARBA" id="ARBA00008020"/>
    </source>
</evidence>
<keyword evidence="6 13" id="KW-0547">Nucleotide-binding</keyword>
<evidence type="ECO:0000256" key="14">
    <source>
        <dbReference type="RuleBase" id="RU004191"/>
    </source>
</evidence>
<keyword evidence="8" id="KW-0809">Transit peptide</keyword>
<proteinExistence type="inferred from homology"/>
<reference evidence="17" key="2">
    <citation type="submission" date="2019-02" db="EMBL/GenBank/DDBJ databases">
        <title>FDA dAtabase for Regulatory Grade micrObial Sequences (FDA-ARGOS): Supporting development and validation of Infectious Disease Dx tests.</title>
        <authorList>
            <person name="Duncan R."/>
            <person name="Fisher C."/>
            <person name="Tallon L.J."/>
            <person name="Sadzewicz L."/>
            <person name="Sengamalay N."/>
            <person name="Ott S."/>
            <person name="Godinez A."/>
            <person name="Nagaraj S."/>
            <person name="Nadendla S."/>
            <person name="Sichtig H."/>
        </authorList>
    </citation>
    <scope>NUCLEOTIDE SEQUENCE</scope>
    <source>
        <strain evidence="17">FDAARGOS_360</strain>
        <strain evidence="16">FDAARGOS_361</strain>
    </source>
</reference>
<dbReference type="VEuPathDB" id="TriTrypDB:LdCL_230021800"/>
<organism evidence="17 19">
    <name type="scientific">Leishmania donovani</name>
    <dbReference type="NCBI Taxonomy" id="5661"/>
    <lineage>
        <taxon>Eukaryota</taxon>
        <taxon>Discoba</taxon>
        <taxon>Euglenozoa</taxon>
        <taxon>Kinetoplastea</taxon>
        <taxon>Metakinetoplastina</taxon>
        <taxon>Trypanosomatida</taxon>
        <taxon>Trypanosomatidae</taxon>
        <taxon>Leishmaniinae</taxon>
        <taxon>Leishmania</taxon>
    </lineage>
</organism>
<evidence type="ECO:0000256" key="5">
    <source>
        <dbReference type="ARBA" id="ARBA00022490"/>
    </source>
</evidence>
<dbReference type="InterPro" id="IPR027410">
    <property type="entry name" value="TCP-1-like_intermed_sf"/>
</dbReference>
<dbReference type="InterPro" id="IPR054827">
    <property type="entry name" value="thermosome_alpha"/>
</dbReference>
<dbReference type="FunFam" id="3.50.7.10:FF:000005">
    <property type="entry name" value="T-complex protein 1 subunit gamma"/>
    <property type="match status" value="1"/>
</dbReference>
<dbReference type="EMBL" id="RHLD01000023">
    <property type="protein sequence ID" value="TPP51282.1"/>
    <property type="molecule type" value="Genomic_DNA"/>
</dbReference>
<dbReference type="VEuPathDB" id="TriTrypDB:LdBPK_231470.1"/>
<dbReference type="GO" id="GO:0005832">
    <property type="term" value="C:chaperonin-containing T-complex"/>
    <property type="evidence" value="ECO:0007669"/>
    <property type="project" value="UniProtKB-ARBA"/>
</dbReference>
<evidence type="ECO:0000256" key="11">
    <source>
        <dbReference type="ARBA" id="ARBA00024677"/>
    </source>
</evidence>
<dbReference type="PROSITE" id="PS00995">
    <property type="entry name" value="TCP1_3"/>
    <property type="match status" value="1"/>
</dbReference>
<dbReference type="EMBL" id="RHLC01000022">
    <property type="protein sequence ID" value="TPP50216.1"/>
    <property type="molecule type" value="Genomic_DNA"/>
</dbReference>
<evidence type="ECO:0000256" key="8">
    <source>
        <dbReference type="ARBA" id="ARBA00022946"/>
    </source>
</evidence>
<dbReference type="Gene3D" id="3.50.7.10">
    <property type="entry name" value="GroEL"/>
    <property type="match status" value="1"/>
</dbReference>
<evidence type="ECO:0000313" key="17">
    <source>
        <dbReference type="EMBL" id="TPP51282.1"/>
    </source>
</evidence>
<dbReference type="GO" id="GO:0140662">
    <property type="term" value="F:ATP-dependent protein folding chaperone"/>
    <property type="evidence" value="ECO:0007669"/>
    <property type="project" value="InterPro"/>
</dbReference>
<dbReference type="NCBIfam" id="TIGR02344">
    <property type="entry name" value="chap_CCT_gamma"/>
    <property type="match status" value="1"/>
</dbReference>
<keyword evidence="9" id="KW-0346">Stress response</keyword>
<dbReference type="Gene3D" id="1.10.560.10">
    <property type="entry name" value="GroEL-like equatorial domain"/>
    <property type="match status" value="1"/>
</dbReference>
<evidence type="ECO:0000313" key="16">
    <source>
        <dbReference type="EMBL" id="TPP50216.1"/>
    </source>
</evidence>
<dbReference type="GO" id="GO:0016887">
    <property type="term" value="F:ATP hydrolysis activity"/>
    <property type="evidence" value="ECO:0007669"/>
    <property type="project" value="InterPro"/>
</dbReference>
<dbReference type="FunFam" id="1.10.560.10:FF:000073">
    <property type="entry name" value="T-complex protein 1 subunit gamma"/>
    <property type="match status" value="1"/>
</dbReference>
<evidence type="ECO:0000256" key="9">
    <source>
        <dbReference type="ARBA" id="ARBA00023016"/>
    </source>
</evidence>
<dbReference type="InterPro" id="IPR002194">
    <property type="entry name" value="Chaperonin_TCP-1_CS"/>
</dbReference>
<name>A0A504XQJ1_LEIDO</name>
<dbReference type="CDD" id="cd03337">
    <property type="entry name" value="TCP1_gamma"/>
    <property type="match status" value="1"/>
</dbReference>
<comment type="similarity">
    <text evidence="2 13">Belongs to the TCP-1 chaperonin family.</text>
</comment>
<dbReference type="VEuPathDB" id="TriTrypDB:LdCL_230021700"/>
<evidence type="ECO:0000256" key="6">
    <source>
        <dbReference type="ARBA" id="ARBA00022741"/>
    </source>
</evidence>
<reference evidence="19" key="3">
    <citation type="submission" date="2019-02" db="EMBL/GenBank/DDBJ databases">
        <title>FDA dAtabase for Regulatory Grade micrObial Sequences (FDA-ARGOS): Supporting development and validation of Infectious Disease Dx tests.</title>
        <authorList>
            <person name="Duncan R."/>
            <person name="Fisher C."/>
            <person name="Tallon L."/>
            <person name="Sadzewicz L."/>
            <person name="Sengamalay N."/>
            <person name="Ott S."/>
            <person name="Godinez A."/>
            <person name="Nagaraj S."/>
            <person name="Vavikolanu K."/>
            <person name="Vyas G."/>
            <person name="Nadendla S."/>
            <person name="Aluvathingal J."/>
            <person name="Sichtig H."/>
        </authorList>
    </citation>
    <scope>NUCLEOTIDE SEQUENCE [LARGE SCALE GENOMIC DNA]</scope>
    <source>
        <strain evidence="19">FDAARGOS_360</strain>
    </source>
</reference>
<comment type="function">
    <text evidence="12">Implicated in mitochondrial protein import and macromolecular assembly. May facilitate the correct folding of imported proteins. May also prevent misfolding and promote the refolding and proper assembly of unfolded polypeptides generated under stress conditions in the mitochondrial matrix.</text>
</comment>
<dbReference type="InterPro" id="IPR012719">
    <property type="entry name" value="Chap_CCT_gamma"/>
</dbReference>
<dbReference type="VEuPathDB" id="TriTrypDB:LDHU3_23.1960"/>
<feature type="region of interest" description="Disordered" evidence="15">
    <location>
        <begin position="529"/>
        <end position="590"/>
    </location>
</feature>